<evidence type="ECO:0000256" key="5">
    <source>
        <dbReference type="ARBA" id="ARBA00023295"/>
    </source>
</evidence>
<dbReference type="InterPro" id="IPR017853">
    <property type="entry name" value="GH"/>
</dbReference>
<sequence>MRGLTPQEVVEEMGIGINLGNAMDVRHVNKTYWGNPNTTEEIVDGILSAGFTTLRVPVTWEFNMGEGPDYVIESAYLQRVEEIVNWGLDNGAYVILNTHHDGHWIIPNYENIDATNDQLGKVWTQIADHFKNYGDRLIFETLNEPRVEGGGGDWGEWSGGTAETRDCVNRANKACVDAIRATGGNNTARIILAPTHAASADGKAMSDWEAPNDDPNIIVSIHAYSPYLFCLTDQDADWGTDADKQALDNLFDSIHETVIVGKGRAVVMGEWGAQNSGLGNELDRIRHAEYYSNACIEHGITPVIWDDGGKFELFERDELNWSSQIHADTVLVPLFGQSFALFQEASPLLSGATGDDDGDGQANLFEYAFGSDPSDADDLAPMPRMELVGGVPTVVSLRGHVNVQYILDWSSDLLEDSWQTISLSEIISEVTVGLDGLREVKQGLAIDEEKLPNLFLRVCIED</sequence>
<dbReference type="GO" id="GO:0008422">
    <property type="term" value="F:beta-glucosidase activity"/>
    <property type="evidence" value="ECO:0007669"/>
    <property type="project" value="TreeGrafter"/>
</dbReference>
<keyword evidence="6" id="KW-0624">Polysaccharide degradation</keyword>
<dbReference type="Gene3D" id="3.20.20.80">
    <property type="entry name" value="Glycosidases"/>
    <property type="match status" value="1"/>
</dbReference>
<dbReference type="RefSeq" id="WP_378924055.1">
    <property type="nucleotide sequence ID" value="NZ_JBHLTO010000003.1"/>
</dbReference>
<protein>
    <submittedName>
        <fullName evidence="9">Glycoside hydrolase family 5 protein</fullName>
    </submittedName>
</protein>
<dbReference type="GO" id="GO:0030245">
    <property type="term" value="P:cellulose catabolic process"/>
    <property type="evidence" value="ECO:0007669"/>
    <property type="project" value="UniProtKB-KW"/>
</dbReference>
<organism evidence="9 10">
    <name type="scientific">Pelagicoccus mobilis</name>
    <dbReference type="NCBI Taxonomy" id="415221"/>
    <lineage>
        <taxon>Bacteria</taxon>
        <taxon>Pseudomonadati</taxon>
        <taxon>Verrucomicrobiota</taxon>
        <taxon>Opitutia</taxon>
        <taxon>Puniceicoccales</taxon>
        <taxon>Pelagicoccaceae</taxon>
        <taxon>Pelagicoccus</taxon>
    </lineage>
</organism>
<evidence type="ECO:0000259" key="8">
    <source>
        <dbReference type="Pfam" id="PF00150"/>
    </source>
</evidence>
<dbReference type="AlphaFoldDB" id="A0A934S6T3"/>
<feature type="domain" description="Glycoside hydrolase family 5" evidence="8">
    <location>
        <begin position="24"/>
        <end position="306"/>
    </location>
</feature>
<keyword evidence="5 7" id="KW-0326">Glycosidase</keyword>
<evidence type="ECO:0000256" key="6">
    <source>
        <dbReference type="ARBA" id="ARBA00023326"/>
    </source>
</evidence>
<dbReference type="InterPro" id="IPR050386">
    <property type="entry name" value="Glycosyl_hydrolase_5"/>
</dbReference>
<gene>
    <name evidence="9" type="ORF">JIN87_24120</name>
</gene>
<comment type="similarity">
    <text evidence="1 7">Belongs to the glycosyl hydrolase 5 (cellulase A) family.</text>
</comment>
<proteinExistence type="inferred from homology"/>
<dbReference type="EMBL" id="JAENIL010000065">
    <property type="protein sequence ID" value="MBK1879993.1"/>
    <property type="molecule type" value="Genomic_DNA"/>
</dbReference>
<name>A0A934S6T3_9BACT</name>
<evidence type="ECO:0000313" key="9">
    <source>
        <dbReference type="EMBL" id="MBK1879993.1"/>
    </source>
</evidence>
<dbReference type="SUPFAM" id="SSF51445">
    <property type="entry name" value="(Trans)glycosidases"/>
    <property type="match status" value="1"/>
</dbReference>
<dbReference type="InterPro" id="IPR001547">
    <property type="entry name" value="Glyco_hydro_5"/>
</dbReference>
<dbReference type="PANTHER" id="PTHR31297:SF41">
    <property type="entry name" value="ENDOGLUCANASE, PUTATIVE (AFU_ORTHOLOGUE AFUA_5G01830)-RELATED"/>
    <property type="match status" value="1"/>
</dbReference>
<dbReference type="Proteomes" id="UP000617628">
    <property type="component" value="Unassembled WGS sequence"/>
</dbReference>
<evidence type="ECO:0000313" key="10">
    <source>
        <dbReference type="Proteomes" id="UP000617628"/>
    </source>
</evidence>
<dbReference type="PROSITE" id="PS00659">
    <property type="entry name" value="GLYCOSYL_HYDROL_F5"/>
    <property type="match status" value="1"/>
</dbReference>
<evidence type="ECO:0000256" key="7">
    <source>
        <dbReference type="RuleBase" id="RU361153"/>
    </source>
</evidence>
<reference evidence="9" key="1">
    <citation type="submission" date="2021-01" db="EMBL/GenBank/DDBJ databases">
        <title>Modified the classification status of verrucomicrobia.</title>
        <authorList>
            <person name="Feng X."/>
        </authorList>
    </citation>
    <scope>NUCLEOTIDE SEQUENCE</scope>
    <source>
        <strain evidence="9">KCTC 13126</strain>
    </source>
</reference>
<dbReference type="GO" id="GO:0005576">
    <property type="term" value="C:extracellular region"/>
    <property type="evidence" value="ECO:0007669"/>
    <property type="project" value="TreeGrafter"/>
</dbReference>
<keyword evidence="2 7" id="KW-0378">Hydrolase</keyword>
<dbReference type="PANTHER" id="PTHR31297">
    <property type="entry name" value="GLUCAN ENDO-1,6-BETA-GLUCOSIDASE B"/>
    <property type="match status" value="1"/>
</dbReference>
<dbReference type="InterPro" id="IPR018087">
    <property type="entry name" value="Glyco_hydro_5_CS"/>
</dbReference>
<dbReference type="Pfam" id="PF00150">
    <property type="entry name" value="Cellulase"/>
    <property type="match status" value="1"/>
</dbReference>
<keyword evidence="10" id="KW-1185">Reference proteome</keyword>
<comment type="caution">
    <text evidence="9">The sequence shown here is derived from an EMBL/GenBank/DDBJ whole genome shotgun (WGS) entry which is preliminary data.</text>
</comment>
<evidence type="ECO:0000256" key="4">
    <source>
        <dbReference type="ARBA" id="ARBA00023277"/>
    </source>
</evidence>
<keyword evidence="3" id="KW-0136">Cellulose degradation</keyword>
<evidence type="ECO:0000256" key="1">
    <source>
        <dbReference type="ARBA" id="ARBA00005641"/>
    </source>
</evidence>
<keyword evidence="4" id="KW-0119">Carbohydrate metabolism</keyword>
<evidence type="ECO:0000256" key="3">
    <source>
        <dbReference type="ARBA" id="ARBA00023001"/>
    </source>
</evidence>
<accession>A0A934S6T3</accession>
<evidence type="ECO:0000256" key="2">
    <source>
        <dbReference type="ARBA" id="ARBA00022801"/>
    </source>
</evidence>
<dbReference type="GO" id="GO:0009986">
    <property type="term" value="C:cell surface"/>
    <property type="evidence" value="ECO:0007669"/>
    <property type="project" value="TreeGrafter"/>
</dbReference>